<sequence>MKRRLKNVYPHFALLILMMVLAGCSNGPASTIVIEEDSAADSVEVVEIIEREEDDSLDSASSGSESEAENLSEDPGEGTSSESEETAGDSIEDSATEEDQQKAVSLTQDYLRDRDALIEDENNFVQYDGTINQYVIVRYSSSVSGHSSTNGRYAVDLALGEVIDVTNAADFERVLN</sequence>
<dbReference type="AlphaFoldDB" id="A0A0C2RMU7"/>
<dbReference type="PATRIC" id="fig|220754.4.peg.3501"/>
<protein>
    <submittedName>
        <fullName evidence="3">Uncharacterized protein</fullName>
    </submittedName>
</protein>
<keyword evidence="4" id="KW-1185">Reference proteome</keyword>
<dbReference type="EMBL" id="JXRR01000022">
    <property type="protein sequence ID" value="KIL43084.1"/>
    <property type="molecule type" value="Genomic_DNA"/>
</dbReference>
<organism evidence="3 4">
    <name type="scientific">Jeotgalibacillus campisalis</name>
    <dbReference type="NCBI Taxonomy" id="220754"/>
    <lineage>
        <taxon>Bacteria</taxon>
        <taxon>Bacillati</taxon>
        <taxon>Bacillota</taxon>
        <taxon>Bacilli</taxon>
        <taxon>Bacillales</taxon>
        <taxon>Caryophanaceae</taxon>
        <taxon>Jeotgalibacillus</taxon>
    </lineage>
</organism>
<gene>
    <name evidence="3" type="ORF">KR50_34870</name>
</gene>
<accession>A0A0C2RMU7</accession>
<evidence type="ECO:0000313" key="3">
    <source>
        <dbReference type="EMBL" id="KIL43084.1"/>
    </source>
</evidence>
<feature type="compositionally biased region" description="Acidic residues" evidence="1">
    <location>
        <begin position="66"/>
        <end position="98"/>
    </location>
</feature>
<feature type="region of interest" description="Disordered" evidence="1">
    <location>
        <begin position="51"/>
        <end position="104"/>
    </location>
</feature>
<name>A0A0C2RMU7_9BACL</name>
<comment type="caution">
    <text evidence="3">The sequence shown here is derived from an EMBL/GenBank/DDBJ whole genome shotgun (WGS) entry which is preliminary data.</text>
</comment>
<proteinExistence type="predicted"/>
<keyword evidence="2" id="KW-0732">Signal</keyword>
<evidence type="ECO:0000256" key="2">
    <source>
        <dbReference type="SAM" id="SignalP"/>
    </source>
</evidence>
<evidence type="ECO:0000256" key="1">
    <source>
        <dbReference type="SAM" id="MobiDB-lite"/>
    </source>
</evidence>
<dbReference type="Proteomes" id="UP000031972">
    <property type="component" value="Unassembled WGS sequence"/>
</dbReference>
<dbReference type="PROSITE" id="PS51257">
    <property type="entry name" value="PROKAR_LIPOPROTEIN"/>
    <property type="match status" value="1"/>
</dbReference>
<reference evidence="3 4" key="1">
    <citation type="submission" date="2015-01" db="EMBL/GenBank/DDBJ databases">
        <title>Jeotgalibacillus campisalis genome sequencing.</title>
        <authorList>
            <person name="Goh K.M."/>
            <person name="Chan K.-G."/>
            <person name="Yaakop A.S."/>
            <person name="Ee R."/>
            <person name="Gan H.M."/>
            <person name="Chan C.S."/>
        </authorList>
    </citation>
    <scope>NUCLEOTIDE SEQUENCE [LARGE SCALE GENOMIC DNA]</scope>
    <source>
        <strain evidence="3 4">SF-57</strain>
    </source>
</reference>
<dbReference type="RefSeq" id="WP_041061356.1">
    <property type="nucleotide sequence ID" value="NZ_JXRR01000022.1"/>
</dbReference>
<feature type="signal peptide" evidence="2">
    <location>
        <begin position="1"/>
        <end position="22"/>
    </location>
</feature>
<evidence type="ECO:0000313" key="4">
    <source>
        <dbReference type="Proteomes" id="UP000031972"/>
    </source>
</evidence>
<dbReference type="OrthoDB" id="2943076at2"/>
<feature type="chain" id="PRO_5039299550" evidence="2">
    <location>
        <begin position="23"/>
        <end position="176"/>
    </location>
</feature>